<feature type="region of interest" description="Disordered" evidence="1">
    <location>
        <begin position="272"/>
        <end position="298"/>
    </location>
</feature>
<keyword evidence="3" id="KW-1185">Reference proteome</keyword>
<organism evidence="2 3">
    <name type="scientific">Cryomyces minteri</name>
    <dbReference type="NCBI Taxonomy" id="331657"/>
    <lineage>
        <taxon>Eukaryota</taxon>
        <taxon>Fungi</taxon>
        <taxon>Dikarya</taxon>
        <taxon>Ascomycota</taxon>
        <taxon>Pezizomycotina</taxon>
        <taxon>Dothideomycetes</taxon>
        <taxon>Dothideomycetes incertae sedis</taxon>
        <taxon>Cryomyces</taxon>
    </lineage>
</organism>
<reference evidence="2 3" key="1">
    <citation type="submission" date="2017-03" db="EMBL/GenBank/DDBJ databases">
        <title>Genomes of endolithic fungi from Antarctica.</title>
        <authorList>
            <person name="Coleine C."/>
            <person name="Masonjones S."/>
            <person name="Stajich J.E."/>
        </authorList>
    </citation>
    <scope>NUCLEOTIDE SEQUENCE [LARGE SCALE GENOMIC DNA]</scope>
    <source>
        <strain evidence="2 3">CCFEE 5187</strain>
    </source>
</reference>
<feature type="compositionally biased region" description="Basic and acidic residues" evidence="1">
    <location>
        <begin position="116"/>
        <end position="141"/>
    </location>
</feature>
<evidence type="ECO:0000313" key="3">
    <source>
        <dbReference type="Proteomes" id="UP000308768"/>
    </source>
</evidence>
<dbReference type="OrthoDB" id="2441642at2759"/>
<feature type="region of interest" description="Disordered" evidence="1">
    <location>
        <begin position="405"/>
        <end position="449"/>
    </location>
</feature>
<feature type="compositionally biased region" description="Pro residues" evidence="1">
    <location>
        <begin position="31"/>
        <end position="40"/>
    </location>
</feature>
<evidence type="ECO:0000256" key="1">
    <source>
        <dbReference type="SAM" id="MobiDB-lite"/>
    </source>
</evidence>
<protein>
    <recommendedName>
        <fullName evidence="4">Clock-controlled protein 8</fullName>
    </recommendedName>
</protein>
<dbReference type="GO" id="GO:0006357">
    <property type="term" value="P:regulation of transcription by RNA polymerase II"/>
    <property type="evidence" value="ECO:0007669"/>
    <property type="project" value="TreeGrafter"/>
</dbReference>
<name>A0A4U0W805_9PEZI</name>
<dbReference type="GO" id="GO:0008654">
    <property type="term" value="P:phospholipid biosynthetic process"/>
    <property type="evidence" value="ECO:0007669"/>
    <property type="project" value="TreeGrafter"/>
</dbReference>
<feature type="compositionally biased region" description="Polar residues" evidence="1">
    <location>
        <begin position="440"/>
        <end position="449"/>
    </location>
</feature>
<comment type="caution">
    <text evidence="2">The sequence shown here is derived from an EMBL/GenBank/DDBJ whole genome shotgun (WGS) entry which is preliminary data.</text>
</comment>
<dbReference type="Pfam" id="PF08618">
    <property type="entry name" value="Opi1"/>
    <property type="match status" value="1"/>
</dbReference>
<dbReference type="PANTHER" id="PTHR38406">
    <property type="entry name" value="TRANSCRIPTIONAL REPRESSOR OPI1"/>
    <property type="match status" value="1"/>
</dbReference>
<feature type="compositionally biased region" description="Basic and acidic residues" evidence="1">
    <location>
        <begin position="165"/>
        <end position="176"/>
    </location>
</feature>
<dbReference type="STRING" id="331657.A0A4U0W805"/>
<evidence type="ECO:0000313" key="2">
    <source>
        <dbReference type="EMBL" id="TKA58660.1"/>
    </source>
</evidence>
<sequence length="449" mass="49729">VVSTENVNERIALEALSGLRNDVRSPSHRNAPPPARPIQPPQSRLQQREPILTLLAESHPWVGGTINGSLSAYETTKSYSPRFIQNTAEFVERNIGSPVANTVGAVGRRTGVEGGIRRYLGDRRPGDADRADPDEVKEGNGSKRRRLAELTPNDMDIEQGLHAPIKREFDSRRESQNSDSLPAYDNNRSPQYTPMAVDHPQRTERPAHHRSWSSKLMIGTSGLGAALSETSLRSLRFCLGGLRHATEQLRTLMKALKLVLEDYDRAREEWQRIHSDKTGAPTTAQQDNSRALTPEEDQKARHLADRIKKISDDIWQHLKNVVNSVSQYTGGALPETAGALVRRQLMSVPVRWRIASESTAGNPNQTGETSRGAARMLAFAEEGLDMMGEVSSIVGSTIESAEQWLNSFGRPARPEHGAPLPAEQSDSKDEEMTDGYEQTIVVQNEKTRS</sequence>
<dbReference type="AlphaFoldDB" id="A0A4U0W805"/>
<gene>
    <name evidence="2" type="ORF">B0A49_10379</name>
</gene>
<dbReference type="GO" id="GO:0005634">
    <property type="term" value="C:nucleus"/>
    <property type="evidence" value="ECO:0007669"/>
    <property type="project" value="TreeGrafter"/>
</dbReference>
<accession>A0A4U0W805</accession>
<dbReference type="EMBL" id="NAJN01002044">
    <property type="protein sequence ID" value="TKA58660.1"/>
    <property type="molecule type" value="Genomic_DNA"/>
</dbReference>
<dbReference type="GO" id="GO:0030968">
    <property type="term" value="P:endoplasmic reticulum unfolded protein response"/>
    <property type="evidence" value="ECO:0007669"/>
    <property type="project" value="TreeGrafter"/>
</dbReference>
<proteinExistence type="predicted"/>
<dbReference type="GO" id="GO:0003714">
    <property type="term" value="F:transcription corepressor activity"/>
    <property type="evidence" value="ECO:0007669"/>
    <property type="project" value="InterPro"/>
</dbReference>
<feature type="non-terminal residue" evidence="2">
    <location>
        <position position="1"/>
    </location>
</feature>
<feature type="region of interest" description="Disordered" evidence="1">
    <location>
        <begin position="116"/>
        <end position="198"/>
    </location>
</feature>
<dbReference type="PANTHER" id="PTHR38406:SF1">
    <property type="entry name" value="TRANSCRIPTIONAL REPRESSOR OPI1"/>
    <property type="match status" value="1"/>
</dbReference>
<feature type="region of interest" description="Disordered" evidence="1">
    <location>
        <begin position="19"/>
        <end position="45"/>
    </location>
</feature>
<dbReference type="Proteomes" id="UP000308768">
    <property type="component" value="Unassembled WGS sequence"/>
</dbReference>
<dbReference type="InterPro" id="IPR013927">
    <property type="entry name" value="TF_Opi1_Ccg-8"/>
</dbReference>
<feature type="compositionally biased region" description="Polar residues" evidence="1">
    <location>
        <begin position="280"/>
        <end position="291"/>
    </location>
</feature>
<dbReference type="GO" id="GO:0005783">
    <property type="term" value="C:endoplasmic reticulum"/>
    <property type="evidence" value="ECO:0007669"/>
    <property type="project" value="TreeGrafter"/>
</dbReference>
<evidence type="ECO:0008006" key="4">
    <source>
        <dbReference type="Google" id="ProtNLM"/>
    </source>
</evidence>